<evidence type="ECO:0000256" key="13">
    <source>
        <dbReference type="SAM" id="MobiDB-lite"/>
    </source>
</evidence>
<keyword evidence="5 12" id="KW-0436">Ligase</keyword>
<dbReference type="OrthoDB" id="9815130at2"/>
<dbReference type="NCBIfam" id="TIGR00435">
    <property type="entry name" value="cysS"/>
    <property type="match status" value="1"/>
</dbReference>
<feature type="binding site" evidence="12">
    <location>
        <position position="244"/>
    </location>
    <ligand>
        <name>Zn(2+)</name>
        <dbReference type="ChEBI" id="CHEBI:29105"/>
    </ligand>
</feature>
<evidence type="ECO:0000256" key="11">
    <source>
        <dbReference type="ARBA" id="ARBA00023146"/>
    </source>
</evidence>
<keyword evidence="7 12" id="KW-0547">Nucleotide-binding</keyword>
<dbReference type="InterPro" id="IPR056411">
    <property type="entry name" value="CysS_C"/>
</dbReference>
<evidence type="ECO:0000256" key="8">
    <source>
        <dbReference type="ARBA" id="ARBA00022833"/>
    </source>
</evidence>
<evidence type="ECO:0000256" key="4">
    <source>
        <dbReference type="ARBA" id="ARBA00022490"/>
    </source>
</evidence>
<comment type="catalytic activity">
    <reaction evidence="12">
        <text>tRNA(Cys) + L-cysteine + ATP = L-cysteinyl-tRNA(Cys) + AMP + diphosphate</text>
        <dbReference type="Rhea" id="RHEA:17773"/>
        <dbReference type="Rhea" id="RHEA-COMP:9661"/>
        <dbReference type="Rhea" id="RHEA-COMP:9679"/>
        <dbReference type="ChEBI" id="CHEBI:30616"/>
        <dbReference type="ChEBI" id="CHEBI:33019"/>
        <dbReference type="ChEBI" id="CHEBI:35235"/>
        <dbReference type="ChEBI" id="CHEBI:78442"/>
        <dbReference type="ChEBI" id="CHEBI:78517"/>
        <dbReference type="ChEBI" id="CHEBI:456215"/>
        <dbReference type="EC" id="6.1.1.16"/>
    </reaction>
</comment>
<dbReference type="InterPro" id="IPR015803">
    <property type="entry name" value="Cys-tRNA-ligase"/>
</dbReference>
<evidence type="ECO:0000259" key="14">
    <source>
        <dbReference type="SMART" id="SM00840"/>
    </source>
</evidence>
<dbReference type="GO" id="GO:0004817">
    <property type="term" value="F:cysteine-tRNA ligase activity"/>
    <property type="evidence" value="ECO:0007669"/>
    <property type="project" value="UniProtKB-UniRule"/>
</dbReference>
<dbReference type="RefSeq" id="WP_125095249.1">
    <property type="nucleotide sequence ID" value="NZ_RRUE01000001.1"/>
</dbReference>
<dbReference type="GO" id="GO:0005829">
    <property type="term" value="C:cytosol"/>
    <property type="evidence" value="ECO:0007669"/>
    <property type="project" value="TreeGrafter"/>
</dbReference>
<dbReference type="CDD" id="cd00672">
    <property type="entry name" value="CysRS_core"/>
    <property type="match status" value="1"/>
</dbReference>
<name>A0A3R8T431_9BURK</name>
<dbReference type="Proteomes" id="UP000270261">
    <property type="component" value="Unassembled WGS sequence"/>
</dbReference>
<accession>A0A3R8T431</accession>
<evidence type="ECO:0000256" key="10">
    <source>
        <dbReference type="ARBA" id="ARBA00022917"/>
    </source>
</evidence>
<comment type="subcellular location">
    <subcellularLocation>
        <location evidence="1 12">Cytoplasm</location>
    </subcellularLocation>
</comment>
<dbReference type="InterPro" id="IPR024909">
    <property type="entry name" value="Cys-tRNA/MSH_ligase"/>
</dbReference>
<dbReference type="FunFam" id="3.40.50.620:FF:000009">
    <property type="entry name" value="Cysteine--tRNA ligase"/>
    <property type="match status" value="1"/>
</dbReference>
<evidence type="ECO:0000256" key="6">
    <source>
        <dbReference type="ARBA" id="ARBA00022723"/>
    </source>
</evidence>
<dbReference type="Pfam" id="PF01406">
    <property type="entry name" value="tRNA-synt_1e"/>
    <property type="match status" value="1"/>
</dbReference>
<dbReference type="GO" id="GO:0008270">
    <property type="term" value="F:zinc ion binding"/>
    <property type="evidence" value="ECO:0007669"/>
    <property type="project" value="UniProtKB-UniRule"/>
</dbReference>
<dbReference type="InterPro" id="IPR009080">
    <property type="entry name" value="tRNAsynth_Ia_anticodon-bd"/>
</dbReference>
<evidence type="ECO:0000313" key="15">
    <source>
        <dbReference type="EMBL" id="RRN45822.1"/>
    </source>
</evidence>
<keyword evidence="10 12" id="KW-0648">Protein biosynthesis</keyword>
<protein>
    <recommendedName>
        <fullName evidence="12">Cysteine--tRNA ligase</fullName>
        <ecNumber evidence="12">6.1.1.16</ecNumber>
    </recommendedName>
    <alternativeName>
        <fullName evidence="12">Cysteinyl-tRNA synthetase</fullName>
        <shortName evidence="12">CysRS</shortName>
    </alternativeName>
</protein>
<evidence type="ECO:0000313" key="16">
    <source>
        <dbReference type="Proteomes" id="UP000270261"/>
    </source>
</evidence>
<dbReference type="GO" id="GO:0005524">
    <property type="term" value="F:ATP binding"/>
    <property type="evidence" value="ECO:0007669"/>
    <property type="project" value="UniProtKB-UniRule"/>
</dbReference>
<evidence type="ECO:0000256" key="12">
    <source>
        <dbReference type="HAMAP-Rule" id="MF_00041"/>
    </source>
</evidence>
<dbReference type="InterPro" id="IPR014729">
    <property type="entry name" value="Rossmann-like_a/b/a_fold"/>
</dbReference>
<keyword evidence="8 12" id="KW-0862">Zinc</keyword>
<feature type="short sequence motif" description="'HIGH' region" evidence="12">
    <location>
        <begin position="33"/>
        <end position="43"/>
    </location>
</feature>
<comment type="similarity">
    <text evidence="2 12">Belongs to the class-I aminoacyl-tRNA synthetase family.</text>
</comment>
<feature type="compositionally biased region" description="Low complexity" evidence="13">
    <location>
        <begin position="360"/>
        <end position="370"/>
    </location>
</feature>
<dbReference type="InterPro" id="IPR032678">
    <property type="entry name" value="tRNA-synt_1_cat_dom"/>
</dbReference>
<dbReference type="AlphaFoldDB" id="A0A3R8T431"/>
<dbReference type="PRINTS" id="PR00983">
    <property type="entry name" value="TRNASYNTHCYS"/>
</dbReference>
<evidence type="ECO:0000256" key="1">
    <source>
        <dbReference type="ARBA" id="ARBA00004496"/>
    </source>
</evidence>
<evidence type="ECO:0000256" key="3">
    <source>
        <dbReference type="ARBA" id="ARBA00011245"/>
    </source>
</evidence>
<gene>
    <name evidence="12" type="primary">cysS</name>
    <name evidence="15" type="ORF">EHV23_06715</name>
</gene>
<feature type="short sequence motif" description="'KMSKS' region" evidence="12">
    <location>
        <begin position="276"/>
        <end position="280"/>
    </location>
</feature>
<dbReference type="HAMAP" id="MF_00041">
    <property type="entry name" value="Cys_tRNA_synth"/>
    <property type="match status" value="1"/>
</dbReference>
<sequence length="514" mass="56698">MPATLKLYNTLTRRKEAFEPLHAGKVGLYVCGMTVYDYCHIGHARMLVAFDVVQRWLRARGYEVTYVRNITDIDDKIIRRAVENGETIGSLTSRFIAAMQEDEAALGIQRPDLEPRATDYVSQMLDLVGLLEKHGYAYRADNGDTLFRVRRFAGYGRLGGKSLDDLRAGERVAVAAGKEDPFDFVLWKAAKPDEPPEACWQSDYGRGRPGWHLECSAMSTRLLGHQFDIHGGGADLQFPHHENEIAQSDAAYFPEGGRSFVRYWLHNGFVQVDGEKMSKSLGNFFTIRDVLQKFDGEVIRYFIVRSHYRSQVNYSDAGLDDARESLLRLYNALSPDWNGADPAGAGAEAEKGQRAGGTAAGQQADGMQTGERQPGALRTAGAVAPVDWSEPRAARFAEAMDDDFNTPVAVSILFELATELNRTRDPATERQLRGLAAVLGLLGQDPATVRRNGLHGAAPQEGQLDDAAIQQLVDARLAARKARQFAEADAIRQQLAEAGIVLEDGPGGTQWRRG</sequence>
<comment type="caution">
    <text evidence="15">The sequence shown here is derived from an EMBL/GenBank/DDBJ whole genome shotgun (WGS) entry which is preliminary data.</text>
</comment>
<organism evidence="15 16">
    <name type="scientific">Lautropia dentalis</name>
    <dbReference type="NCBI Taxonomy" id="2490857"/>
    <lineage>
        <taxon>Bacteria</taxon>
        <taxon>Pseudomonadati</taxon>
        <taxon>Pseudomonadota</taxon>
        <taxon>Betaproteobacteria</taxon>
        <taxon>Burkholderiales</taxon>
        <taxon>Burkholderiaceae</taxon>
        <taxon>Lautropia</taxon>
    </lineage>
</organism>
<keyword evidence="16" id="KW-1185">Reference proteome</keyword>
<dbReference type="CDD" id="cd07963">
    <property type="entry name" value="Anticodon_Ia_Cys"/>
    <property type="match status" value="1"/>
</dbReference>
<evidence type="ECO:0000256" key="5">
    <source>
        <dbReference type="ARBA" id="ARBA00022598"/>
    </source>
</evidence>
<keyword evidence="9 12" id="KW-0067">ATP-binding</keyword>
<dbReference type="SMART" id="SM00840">
    <property type="entry name" value="DALR_2"/>
    <property type="match status" value="1"/>
</dbReference>
<keyword evidence="4 12" id="KW-0963">Cytoplasm</keyword>
<dbReference type="Gene3D" id="1.20.120.1910">
    <property type="entry name" value="Cysteine-tRNA ligase, C-terminal anti-codon recognition domain"/>
    <property type="match status" value="1"/>
</dbReference>
<dbReference type="Pfam" id="PF09190">
    <property type="entry name" value="DALR_2"/>
    <property type="match status" value="1"/>
</dbReference>
<dbReference type="PANTHER" id="PTHR10890">
    <property type="entry name" value="CYSTEINYL-TRNA SYNTHETASE"/>
    <property type="match status" value="1"/>
</dbReference>
<keyword evidence="6 12" id="KW-0479">Metal-binding</keyword>
<dbReference type="InterPro" id="IPR015273">
    <property type="entry name" value="Cys-tRNA-synt_Ia_DALR"/>
</dbReference>
<keyword evidence="11 12" id="KW-0030">Aminoacyl-tRNA synthetase</keyword>
<feature type="region of interest" description="Disordered" evidence="13">
    <location>
        <begin position="340"/>
        <end position="372"/>
    </location>
</feature>
<reference evidence="15 16" key="1">
    <citation type="submission" date="2018-11" db="EMBL/GenBank/DDBJ databases">
        <title>Genome sequencing of Lautropia sp. KCOM 2505 (= ChDC F240).</title>
        <authorList>
            <person name="Kook J.-K."/>
            <person name="Park S.-N."/>
            <person name="Lim Y.K."/>
        </authorList>
    </citation>
    <scope>NUCLEOTIDE SEQUENCE [LARGE SCALE GENOMIC DNA]</scope>
    <source>
        <strain evidence="15 16">KCOM 2505</strain>
    </source>
</reference>
<dbReference type="EC" id="6.1.1.16" evidence="12"/>
<feature type="binding site" evidence="12">
    <location>
        <position position="31"/>
    </location>
    <ligand>
        <name>Zn(2+)</name>
        <dbReference type="ChEBI" id="CHEBI:29105"/>
    </ligand>
</feature>
<proteinExistence type="inferred from homology"/>
<evidence type="ECO:0000256" key="7">
    <source>
        <dbReference type="ARBA" id="ARBA00022741"/>
    </source>
</evidence>
<evidence type="ECO:0000256" key="2">
    <source>
        <dbReference type="ARBA" id="ARBA00005594"/>
    </source>
</evidence>
<feature type="binding site" evidence="12">
    <location>
        <position position="240"/>
    </location>
    <ligand>
        <name>Zn(2+)</name>
        <dbReference type="ChEBI" id="CHEBI:29105"/>
    </ligand>
</feature>
<evidence type="ECO:0000256" key="9">
    <source>
        <dbReference type="ARBA" id="ARBA00022840"/>
    </source>
</evidence>
<comment type="cofactor">
    <cofactor evidence="12">
        <name>Zn(2+)</name>
        <dbReference type="ChEBI" id="CHEBI:29105"/>
    </cofactor>
    <text evidence="12">Binds 1 zinc ion per subunit.</text>
</comment>
<dbReference type="Gene3D" id="3.40.50.620">
    <property type="entry name" value="HUPs"/>
    <property type="match status" value="1"/>
</dbReference>
<feature type="binding site" evidence="12">
    <location>
        <position position="279"/>
    </location>
    <ligand>
        <name>ATP</name>
        <dbReference type="ChEBI" id="CHEBI:30616"/>
    </ligand>
</feature>
<dbReference type="SUPFAM" id="SSF47323">
    <property type="entry name" value="Anticodon-binding domain of a subclass of class I aminoacyl-tRNA synthetases"/>
    <property type="match status" value="1"/>
</dbReference>
<dbReference type="GO" id="GO:0006423">
    <property type="term" value="P:cysteinyl-tRNA aminoacylation"/>
    <property type="evidence" value="ECO:0007669"/>
    <property type="project" value="UniProtKB-UniRule"/>
</dbReference>
<feature type="domain" description="Cysteinyl-tRNA synthetase class Ia DALR" evidence="14">
    <location>
        <begin position="395"/>
        <end position="450"/>
    </location>
</feature>
<comment type="subunit">
    <text evidence="3 12">Monomer.</text>
</comment>
<dbReference type="Pfam" id="PF23493">
    <property type="entry name" value="CysS_C"/>
    <property type="match status" value="1"/>
</dbReference>
<dbReference type="PANTHER" id="PTHR10890:SF3">
    <property type="entry name" value="CYSTEINE--TRNA LIGASE, CYTOPLASMIC"/>
    <property type="match status" value="1"/>
</dbReference>
<dbReference type="SUPFAM" id="SSF52374">
    <property type="entry name" value="Nucleotidylyl transferase"/>
    <property type="match status" value="1"/>
</dbReference>
<feature type="binding site" evidence="12">
    <location>
        <position position="215"/>
    </location>
    <ligand>
        <name>Zn(2+)</name>
        <dbReference type="ChEBI" id="CHEBI:29105"/>
    </ligand>
</feature>
<dbReference type="EMBL" id="RRUE01000001">
    <property type="protein sequence ID" value="RRN45822.1"/>
    <property type="molecule type" value="Genomic_DNA"/>
</dbReference>